<comment type="caution">
    <text evidence="1">The sequence shown here is derived from an EMBL/GenBank/DDBJ whole genome shotgun (WGS) entry which is preliminary data.</text>
</comment>
<gene>
    <name evidence="1" type="ORF">C1S79_24605</name>
</gene>
<accession>A0AA94R6B8</accession>
<evidence type="ECO:0000313" key="1">
    <source>
        <dbReference type="EMBL" id="TLH61605.1"/>
    </source>
</evidence>
<dbReference type="EMBL" id="POTM01000058">
    <property type="protein sequence ID" value="TLH61605.1"/>
    <property type="molecule type" value="Genomic_DNA"/>
</dbReference>
<dbReference type="AlphaFoldDB" id="A0AA94R6B8"/>
<dbReference type="Proteomes" id="UP000309984">
    <property type="component" value="Unassembled WGS sequence"/>
</dbReference>
<protein>
    <submittedName>
        <fullName evidence="1">Uncharacterized protein</fullName>
    </submittedName>
</protein>
<reference evidence="1 2" key="1">
    <citation type="submission" date="2018-01" db="EMBL/GenBank/DDBJ databases">
        <title>Comparative genomics of Mycobacterium mucogenicum and Mycobacterium neoaurum clade members emphasizing tRNA and non-coding RNA.</title>
        <authorList>
            <person name="Behra P.R.K."/>
            <person name="Pettersson B.M.F."/>
            <person name="Das S."/>
            <person name="Dasgupta S."/>
            <person name="Kirsebom L.A."/>
        </authorList>
    </citation>
    <scope>NUCLEOTIDE SEQUENCE [LARGE SCALE GENOMIC DNA]</scope>
    <source>
        <strain evidence="1 2">DSM 45104</strain>
    </source>
</reference>
<keyword evidence="2" id="KW-1185">Reference proteome</keyword>
<name>A0AA94R6B8_9MYCO</name>
<sequence>MTYGHTLDLMGEMLKVDDEGLCVLAGQCDSAAAEFVGGRTDRPAGPAGQATTAAVSRGHDTVTAAAAVFARRMTASGVKLRAAAASYVSADCGSNEHIAAAGRSIEV</sequence>
<evidence type="ECO:0000313" key="2">
    <source>
        <dbReference type="Proteomes" id="UP000309984"/>
    </source>
</evidence>
<proteinExistence type="predicted"/>
<organism evidence="1 2">
    <name type="scientific">Mycolicibacterium phocaicum</name>
    <dbReference type="NCBI Taxonomy" id="319706"/>
    <lineage>
        <taxon>Bacteria</taxon>
        <taxon>Bacillati</taxon>
        <taxon>Actinomycetota</taxon>
        <taxon>Actinomycetes</taxon>
        <taxon>Mycobacteriales</taxon>
        <taxon>Mycobacteriaceae</taxon>
        <taxon>Mycolicibacterium</taxon>
    </lineage>
</organism>